<feature type="transmembrane region" description="Helical" evidence="1">
    <location>
        <begin position="73"/>
        <end position="95"/>
    </location>
</feature>
<dbReference type="AlphaFoldDB" id="A0A5N5WT61"/>
<dbReference type="OrthoDB" id="10560707at2759"/>
<keyword evidence="1" id="KW-1133">Transmembrane helix</keyword>
<keyword evidence="3" id="KW-1185">Reference proteome</keyword>
<evidence type="ECO:0000313" key="3">
    <source>
        <dbReference type="Proteomes" id="UP000326565"/>
    </source>
</evidence>
<dbReference type="EMBL" id="ML732270">
    <property type="protein sequence ID" value="KAB8071509.1"/>
    <property type="molecule type" value="Genomic_DNA"/>
</dbReference>
<dbReference type="Proteomes" id="UP000326565">
    <property type="component" value="Unassembled WGS sequence"/>
</dbReference>
<gene>
    <name evidence="2" type="ORF">BDV29DRAFT_193199</name>
</gene>
<organism evidence="2 3">
    <name type="scientific">Aspergillus leporis</name>
    <dbReference type="NCBI Taxonomy" id="41062"/>
    <lineage>
        <taxon>Eukaryota</taxon>
        <taxon>Fungi</taxon>
        <taxon>Dikarya</taxon>
        <taxon>Ascomycota</taxon>
        <taxon>Pezizomycotina</taxon>
        <taxon>Eurotiomycetes</taxon>
        <taxon>Eurotiomycetidae</taxon>
        <taxon>Eurotiales</taxon>
        <taxon>Aspergillaceae</taxon>
        <taxon>Aspergillus</taxon>
        <taxon>Aspergillus subgen. Circumdati</taxon>
    </lineage>
</organism>
<name>A0A5N5WT61_9EURO</name>
<reference evidence="2 3" key="1">
    <citation type="submission" date="2019-04" db="EMBL/GenBank/DDBJ databases">
        <title>Friends and foes A comparative genomics study of 23 Aspergillus species from section Flavi.</title>
        <authorList>
            <consortium name="DOE Joint Genome Institute"/>
            <person name="Kjaerbolling I."/>
            <person name="Vesth T."/>
            <person name="Frisvad J.C."/>
            <person name="Nybo J.L."/>
            <person name="Theobald S."/>
            <person name="Kildgaard S."/>
            <person name="Isbrandt T."/>
            <person name="Kuo A."/>
            <person name="Sato A."/>
            <person name="Lyhne E.K."/>
            <person name="Kogle M.E."/>
            <person name="Wiebenga A."/>
            <person name="Kun R.S."/>
            <person name="Lubbers R.J."/>
            <person name="Makela M.R."/>
            <person name="Barry K."/>
            <person name="Chovatia M."/>
            <person name="Clum A."/>
            <person name="Daum C."/>
            <person name="Haridas S."/>
            <person name="He G."/>
            <person name="LaButti K."/>
            <person name="Lipzen A."/>
            <person name="Mondo S."/>
            <person name="Riley R."/>
            <person name="Salamov A."/>
            <person name="Simmons B.A."/>
            <person name="Magnuson J.K."/>
            <person name="Henrissat B."/>
            <person name="Mortensen U.H."/>
            <person name="Larsen T.O."/>
            <person name="Devries R.P."/>
            <person name="Grigoriev I.V."/>
            <person name="Machida M."/>
            <person name="Baker S.E."/>
            <person name="Andersen M.R."/>
        </authorList>
    </citation>
    <scope>NUCLEOTIDE SEQUENCE [LARGE SCALE GENOMIC DNA]</scope>
    <source>
        <strain evidence="2 3">CBS 151.66</strain>
    </source>
</reference>
<keyword evidence="1" id="KW-0472">Membrane</keyword>
<keyword evidence="1" id="KW-0812">Transmembrane</keyword>
<evidence type="ECO:0000313" key="2">
    <source>
        <dbReference type="EMBL" id="KAB8071509.1"/>
    </source>
</evidence>
<sequence length="274" mass="30038">MRSEETYRRRWPFTRRRGWWTATGAVIHRWHAWWRRRRSHARRSPGSSHTRSRGISTISAITIRSLPTRWRGWSLLLLLLPGCSTGGSVATMRVISIISSTALCPWSRTSLVTRSIVVTAVVSASLLPRSHITGGWSTLPRLNVPVVVTLVGAGFDAARSLAIFTWSTSRQFLHELLIAVSVYIDSIDPRTRYRAYLHFTVNGITSTNGSTAAASVTTIVTPISTSLAIRTITSHVPCVAADATDDVGGEVALLRTIVLAMSDLATYGSLADLN</sequence>
<proteinExistence type="predicted"/>
<evidence type="ECO:0000256" key="1">
    <source>
        <dbReference type="SAM" id="Phobius"/>
    </source>
</evidence>
<accession>A0A5N5WT61</accession>
<protein>
    <submittedName>
        <fullName evidence="2">Uncharacterized protein</fullName>
    </submittedName>
</protein>